<proteinExistence type="predicted"/>
<gene>
    <name evidence="2" type="ORF">ENW00_04410</name>
</gene>
<organism evidence="2">
    <name type="scientific">Dictyoglomus thermophilum</name>
    <dbReference type="NCBI Taxonomy" id="14"/>
    <lineage>
        <taxon>Bacteria</taxon>
        <taxon>Pseudomonadati</taxon>
        <taxon>Dictyoglomota</taxon>
        <taxon>Dictyoglomia</taxon>
        <taxon>Dictyoglomales</taxon>
        <taxon>Dictyoglomaceae</taxon>
        <taxon>Dictyoglomus</taxon>
    </lineage>
</organism>
<sequence>MTIEIKEVKSKKDKKDFIMFPFKLYKNDPLWVPPLIYEMKRIIESPGSLLFQSGPHTFFNAYKSGEIVGRIAVGIDEKMNKWRNKKEGYVTLFECINDKEVAFSLLNKAEEWLKEREMEDMVGPVSPTNGDDYRGMLVENFEDPPVIYTTYNPPYYVDFFESYGFEREHTFVAYKYDLNKLPLDDHIKVIEYAKRKYKFYTRPADYSRIPEEAKTLQKIIERSLTPLEYDYLIPPSEEEMLILAKDLVKFIPSEFVQLAFSNENPIGFAVAIPDYNQILKKLNGRLFPIGWLKFLMYKNKINKARVFLLFVIPEYQSKGVPAALFIELLRHARKRSYTFAEGSTINTNNTKMCREAEGVGGILYKKFVIFKKKIQ</sequence>
<accession>A0A7C3MHR1</accession>
<dbReference type="EMBL" id="DTIN01000014">
    <property type="protein sequence ID" value="HFX13390.1"/>
    <property type="molecule type" value="Genomic_DNA"/>
</dbReference>
<dbReference type="InterPro" id="IPR016181">
    <property type="entry name" value="Acyl_CoA_acyltransferase"/>
</dbReference>
<dbReference type="PANTHER" id="PTHR41368:SF1">
    <property type="entry name" value="PROTEIN YGHO"/>
    <property type="match status" value="1"/>
</dbReference>
<reference evidence="2" key="1">
    <citation type="journal article" date="2020" name="mSystems">
        <title>Genome- and Community-Level Interaction Insights into Carbon Utilization and Element Cycling Functions of Hydrothermarchaeota in Hydrothermal Sediment.</title>
        <authorList>
            <person name="Zhou Z."/>
            <person name="Liu Y."/>
            <person name="Xu W."/>
            <person name="Pan J."/>
            <person name="Luo Z.H."/>
            <person name="Li M."/>
        </authorList>
    </citation>
    <scope>NUCLEOTIDE SEQUENCE [LARGE SCALE GENOMIC DNA]</scope>
    <source>
        <strain evidence="2">SpSt-81</strain>
    </source>
</reference>
<dbReference type="GO" id="GO:0016747">
    <property type="term" value="F:acyltransferase activity, transferring groups other than amino-acyl groups"/>
    <property type="evidence" value="ECO:0007669"/>
    <property type="project" value="InterPro"/>
</dbReference>
<protein>
    <submittedName>
        <fullName evidence="2">N-acetyltransferase</fullName>
    </submittedName>
</protein>
<dbReference type="InterPro" id="IPR000182">
    <property type="entry name" value="GNAT_dom"/>
</dbReference>
<dbReference type="PANTHER" id="PTHR41368">
    <property type="entry name" value="PROTEIN YGHO"/>
    <property type="match status" value="1"/>
</dbReference>
<keyword evidence="2" id="KW-0808">Transferase</keyword>
<dbReference type="Pfam" id="PF00583">
    <property type="entry name" value="Acetyltransf_1"/>
    <property type="match status" value="1"/>
</dbReference>
<dbReference type="AlphaFoldDB" id="A0A7C3MHR1"/>
<dbReference type="CDD" id="cd04301">
    <property type="entry name" value="NAT_SF"/>
    <property type="match status" value="1"/>
</dbReference>
<evidence type="ECO:0000259" key="1">
    <source>
        <dbReference type="PROSITE" id="PS51186"/>
    </source>
</evidence>
<dbReference type="PROSITE" id="PS51186">
    <property type="entry name" value="GNAT"/>
    <property type="match status" value="2"/>
</dbReference>
<dbReference type="Gene3D" id="3.40.630.30">
    <property type="match status" value="1"/>
</dbReference>
<evidence type="ECO:0000313" key="2">
    <source>
        <dbReference type="EMBL" id="HFX13390.1"/>
    </source>
</evidence>
<feature type="domain" description="N-acetyltransferase" evidence="1">
    <location>
        <begin position="3"/>
        <end position="184"/>
    </location>
</feature>
<comment type="caution">
    <text evidence="2">The sequence shown here is derived from an EMBL/GenBank/DDBJ whole genome shotgun (WGS) entry which is preliminary data.</text>
</comment>
<name>A0A7C3MHR1_DICTH</name>
<dbReference type="InterPro" id="IPR039968">
    <property type="entry name" value="BcerS-like"/>
</dbReference>
<dbReference type="SUPFAM" id="SSF55729">
    <property type="entry name" value="Acyl-CoA N-acyltransferases (Nat)"/>
    <property type="match status" value="1"/>
</dbReference>
<feature type="domain" description="N-acetyltransferase" evidence="1">
    <location>
        <begin position="219"/>
        <end position="375"/>
    </location>
</feature>